<name>B4MSX3_DROWI</name>
<comment type="subcellular location">
    <subcellularLocation>
        <location evidence="1">Nucleus</location>
    </subcellularLocation>
</comment>
<dbReference type="Proteomes" id="UP000007798">
    <property type="component" value="Unassembled WGS sequence"/>
</dbReference>
<feature type="compositionally biased region" description="Polar residues" evidence="5">
    <location>
        <begin position="441"/>
        <end position="457"/>
    </location>
</feature>
<dbReference type="InterPro" id="IPR012346">
    <property type="entry name" value="p53/RUNT-type_TF_DNA-bd_sf"/>
</dbReference>
<dbReference type="FunFam" id="2.60.40.720:FF:000001">
    <property type="entry name" value="Runt-related transcription factor"/>
    <property type="match status" value="1"/>
</dbReference>
<feature type="region of interest" description="Disordered" evidence="5">
    <location>
        <begin position="311"/>
        <end position="392"/>
    </location>
</feature>
<accession>B4MSX3</accession>
<organism evidence="7 8">
    <name type="scientific">Drosophila willistoni</name>
    <name type="common">Fruit fly</name>
    <dbReference type="NCBI Taxonomy" id="7260"/>
    <lineage>
        <taxon>Eukaryota</taxon>
        <taxon>Metazoa</taxon>
        <taxon>Ecdysozoa</taxon>
        <taxon>Arthropoda</taxon>
        <taxon>Hexapoda</taxon>
        <taxon>Insecta</taxon>
        <taxon>Pterygota</taxon>
        <taxon>Neoptera</taxon>
        <taxon>Endopterygota</taxon>
        <taxon>Diptera</taxon>
        <taxon>Brachycera</taxon>
        <taxon>Muscomorpha</taxon>
        <taxon>Ephydroidea</taxon>
        <taxon>Drosophilidae</taxon>
        <taxon>Drosophila</taxon>
        <taxon>Sophophora</taxon>
    </lineage>
</organism>
<dbReference type="GO" id="GO:0045944">
    <property type="term" value="P:positive regulation of transcription by RNA polymerase II"/>
    <property type="evidence" value="ECO:0007669"/>
    <property type="project" value="EnsemblMetazoa"/>
</dbReference>
<sequence length="482" mass="49989">MHLPAGPTMVVTNTTTATTTQATAAAAAAAAAVANTQVLQAAAAAAAAVAAANVSSASTTASSTGSSTPDNINNSSNNNNNNNNNNSHSNNNNSSNNNNNNTNSSSTSSSSASSSSASSSSAKMPSSMTDMFASLHEMLQEYHGELAQTGSPSILCSALPNHWRSNKSLPGAFKVIALDDVPDGTLVSIKCGNDENYCGELRNCTTTMKNQVAKFNDLRFVGRSGRGKSFTLTITIATYPVQIASYSKAIKVTVDGPREPRSKQSYGYPHPGAFNPFMLNPAWLDAAYMTYGYADYFRHQAAAAAVHHPALAKTSPGGGAPPPSGGGGAAPTPPDYHHVSQLTPPPAGAPSNQPATGSATALASTPQQPQHHHPAASSGMMPSPPPDADSDDEQIDVVKSEYDLDKSIDSTRSSPTQQISMPLRMRCDLKAPSSLKPLLHESTSTSPTAGLLQTSPETTSLTTAATKLKSAAVQQKTVWRPY</sequence>
<dbReference type="InterPro" id="IPR008967">
    <property type="entry name" value="p53-like_TF_DNA-bd_sf"/>
</dbReference>
<dbReference type="PRINTS" id="PR00967">
    <property type="entry name" value="ONCOGENEAML1"/>
</dbReference>
<dbReference type="EMBL" id="CH963851">
    <property type="protein sequence ID" value="EDW75212.2"/>
    <property type="molecule type" value="Genomic_DNA"/>
</dbReference>
<dbReference type="Gene3D" id="2.60.40.720">
    <property type="match status" value="1"/>
</dbReference>
<evidence type="ECO:0000256" key="3">
    <source>
        <dbReference type="ARBA" id="ARBA00023163"/>
    </source>
</evidence>
<dbReference type="Pfam" id="PF00853">
    <property type="entry name" value="Runt"/>
    <property type="match status" value="1"/>
</dbReference>
<dbReference type="PANTHER" id="PTHR11950:SF31">
    <property type="entry name" value="SEGMENTATION PROTEIN RUNT"/>
    <property type="match status" value="1"/>
</dbReference>
<reference evidence="7 8" key="1">
    <citation type="journal article" date="2007" name="Nature">
        <title>Evolution of genes and genomes on the Drosophila phylogeny.</title>
        <authorList>
            <consortium name="Drosophila 12 Genomes Consortium"/>
            <person name="Clark A.G."/>
            <person name="Eisen M.B."/>
            <person name="Smith D.R."/>
            <person name="Bergman C.M."/>
            <person name="Oliver B."/>
            <person name="Markow T.A."/>
            <person name="Kaufman T.C."/>
            <person name="Kellis M."/>
            <person name="Gelbart W."/>
            <person name="Iyer V.N."/>
            <person name="Pollard D.A."/>
            <person name="Sackton T.B."/>
            <person name="Larracuente A.M."/>
            <person name="Singh N.D."/>
            <person name="Abad J.P."/>
            <person name="Abt D.N."/>
            <person name="Adryan B."/>
            <person name="Aguade M."/>
            <person name="Akashi H."/>
            <person name="Anderson W.W."/>
            <person name="Aquadro C.F."/>
            <person name="Ardell D.H."/>
            <person name="Arguello R."/>
            <person name="Artieri C.G."/>
            <person name="Barbash D.A."/>
            <person name="Barker D."/>
            <person name="Barsanti P."/>
            <person name="Batterham P."/>
            <person name="Batzoglou S."/>
            <person name="Begun D."/>
            <person name="Bhutkar A."/>
            <person name="Blanco E."/>
            <person name="Bosak S.A."/>
            <person name="Bradley R.K."/>
            <person name="Brand A.D."/>
            <person name="Brent M.R."/>
            <person name="Brooks A.N."/>
            <person name="Brown R.H."/>
            <person name="Butlin R.K."/>
            <person name="Caggese C."/>
            <person name="Calvi B.R."/>
            <person name="Bernardo de Carvalho A."/>
            <person name="Caspi A."/>
            <person name="Castrezana S."/>
            <person name="Celniker S.E."/>
            <person name="Chang J.L."/>
            <person name="Chapple C."/>
            <person name="Chatterji S."/>
            <person name="Chinwalla A."/>
            <person name="Civetta A."/>
            <person name="Clifton S.W."/>
            <person name="Comeron J.M."/>
            <person name="Costello J.C."/>
            <person name="Coyne J.A."/>
            <person name="Daub J."/>
            <person name="David R.G."/>
            <person name="Delcher A.L."/>
            <person name="Delehaunty K."/>
            <person name="Do C.B."/>
            <person name="Ebling H."/>
            <person name="Edwards K."/>
            <person name="Eickbush T."/>
            <person name="Evans J.D."/>
            <person name="Filipski A."/>
            <person name="Findeiss S."/>
            <person name="Freyhult E."/>
            <person name="Fulton L."/>
            <person name="Fulton R."/>
            <person name="Garcia A.C."/>
            <person name="Gardiner A."/>
            <person name="Garfield D.A."/>
            <person name="Garvin B.E."/>
            <person name="Gibson G."/>
            <person name="Gilbert D."/>
            <person name="Gnerre S."/>
            <person name="Godfrey J."/>
            <person name="Good R."/>
            <person name="Gotea V."/>
            <person name="Gravely B."/>
            <person name="Greenberg A.J."/>
            <person name="Griffiths-Jones S."/>
            <person name="Gross S."/>
            <person name="Guigo R."/>
            <person name="Gustafson E.A."/>
            <person name="Haerty W."/>
            <person name="Hahn M.W."/>
            <person name="Halligan D.L."/>
            <person name="Halpern A.L."/>
            <person name="Halter G.M."/>
            <person name="Han M.V."/>
            <person name="Heger A."/>
            <person name="Hillier L."/>
            <person name="Hinrichs A.S."/>
            <person name="Holmes I."/>
            <person name="Hoskins R.A."/>
            <person name="Hubisz M.J."/>
            <person name="Hultmark D."/>
            <person name="Huntley M.A."/>
            <person name="Jaffe D.B."/>
            <person name="Jagadeeshan S."/>
            <person name="Jeck W.R."/>
            <person name="Johnson J."/>
            <person name="Jones C.D."/>
            <person name="Jordan W.C."/>
            <person name="Karpen G.H."/>
            <person name="Kataoka E."/>
            <person name="Keightley P.D."/>
            <person name="Kheradpour P."/>
            <person name="Kirkness E.F."/>
            <person name="Koerich L.B."/>
            <person name="Kristiansen K."/>
            <person name="Kudrna D."/>
            <person name="Kulathinal R.J."/>
            <person name="Kumar S."/>
            <person name="Kwok R."/>
            <person name="Lander E."/>
            <person name="Langley C.H."/>
            <person name="Lapoint R."/>
            <person name="Lazzaro B.P."/>
            <person name="Lee S.J."/>
            <person name="Levesque L."/>
            <person name="Li R."/>
            <person name="Lin C.F."/>
            <person name="Lin M.F."/>
            <person name="Lindblad-Toh K."/>
            <person name="Llopart A."/>
            <person name="Long M."/>
            <person name="Low L."/>
            <person name="Lozovsky E."/>
            <person name="Lu J."/>
            <person name="Luo M."/>
            <person name="Machado C.A."/>
            <person name="Makalowski W."/>
            <person name="Marzo M."/>
            <person name="Matsuda M."/>
            <person name="Matzkin L."/>
            <person name="McAllister B."/>
            <person name="McBride C.S."/>
            <person name="McKernan B."/>
            <person name="McKernan K."/>
            <person name="Mendez-Lago M."/>
            <person name="Minx P."/>
            <person name="Mollenhauer M.U."/>
            <person name="Montooth K."/>
            <person name="Mount S.M."/>
            <person name="Mu X."/>
            <person name="Myers E."/>
            <person name="Negre B."/>
            <person name="Newfeld S."/>
            <person name="Nielsen R."/>
            <person name="Noor M.A."/>
            <person name="O'Grady P."/>
            <person name="Pachter L."/>
            <person name="Papaceit M."/>
            <person name="Parisi M.J."/>
            <person name="Parisi M."/>
            <person name="Parts L."/>
            <person name="Pedersen J.S."/>
            <person name="Pesole G."/>
            <person name="Phillippy A.M."/>
            <person name="Ponting C.P."/>
            <person name="Pop M."/>
            <person name="Porcelli D."/>
            <person name="Powell J.R."/>
            <person name="Prohaska S."/>
            <person name="Pruitt K."/>
            <person name="Puig M."/>
            <person name="Quesneville H."/>
            <person name="Ram K.R."/>
            <person name="Rand D."/>
            <person name="Rasmussen M.D."/>
            <person name="Reed L.K."/>
            <person name="Reenan R."/>
            <person name="Reily A."/>
            <person name="Remington K.A."/>
            <person name="Rieger T.T."/>
            <person name="Ritchie M.G."/>
            <person name="Robin C."/>
            <person name="Rogers Y.H."/>
            <person name="Rohde C."/>
            <person name="Rozas J."/>
            <person name="Rubenfield M.J."/>
            <person name="Ruiz A."/>
            <person name="Russo S."/>
            <person name="Salzberg S.L."/>
            <person name="Sanchez-Gracia A."/>
            <person name="Saranga D.J."/>
            <person name="Sato H."/>
            <person name="Schaeffer S.W."/>
            <person name="Schatz M.C."/>
            <person name="Schlenke T."/>
            <person name="Schwartz R."/>
            <person name="Segarra C."/>
            <person name="Singh R.S."/>
            <person name="Sirot L."/>
            <person name="Sirota M."/>
            <person name="Sisneros N.B."/>
            <person name="Smith C.D."/>
            <person name="Smith T.F."/>
            <person name="Spieth J."/>
            <person name="Stage D.E."/>
            <person name="Stark A."/>
            <person name="Stephan W."/>
            <person name="Strausberg R.L."/>
            <person name="Strempel S."/>
            <person name="Sturgill D."/>
            <person name="Sutton G."/>
            <person name="Sutton G.G."/>
            <person name="Tao W."/>
            <person name="Teichmann S."/>
            <person name="Tobari Y.N."/>
            <person name="Tomimura Y."/>
            <person name="Tsolas J.M."/>
            <person name="Valente V.L."/>
            <person name="Venter E."/>
            <person name="Venter J.C."/>
            <person name="Vicario S."/>
            <person name="Vieira F.G."/>
            <person name="Vilella A.J."/>
            <person name="Villasante A."/>
            <person name="Walenz B."/>
            <person name="Wang J."/>
            <person name="Wasserman M."/>
            <person name="Watts T."/>
            <person name="Wilson D."/>
            <person name="Wilson R.K."/>
            <person name="Wing R.A."/>
            <person name="Wolfner M.F."/>
            <person name="Wong A."/>
            <person name="Wong G.K."/>
            <person name="Wu C.I."/>
            <person name="Wu G."/>
            <person name="Yamamoto D."/>
            <person name="Yang H.P."/>
            <person name="Yang S.P."/>
            <person name="Yorke J.A."/>
            <person name="Yoshida K."/>
            <person name="Zdobnov E."/>
            <person name="Zhang P."/>
            <person name="Zhang Y."/>
            <person name="Zimin A.V."/>
            <person name="Baldwin J."/>
            <person name="Abdouelleil A."/>
            <person name="Abdulkadir J."/>
            <person name="Abebe A."/>
            <person name="Abera B."/>
            <person name="Abreu J."/>
            <person name="Acer S.C."/>
            <person name="Aftuck L."/>
            <person name="Alexander A."/>
            <person name="An P."/>
            <person name="Anderson E."/>
            <person name="Anderson S."/>
            <person name="Arachi H."/>
            <person name="Azer M."/>
            <person name="Bachantsang P."/>
            <person name="Barry A."/>
            <person name="Bayul T."/>
            <person name="Berlin A."/>
            <person name="Bessette D."/>
            <person name="Bloom T."/>
            <person name="Blye J."/>
            <person name="Boguslavskiy L."/>
            <person name="Bonnet C."/>
            <person name="Boukhgalter B."/>
            <person name="Bourzgui I."/>
            <person name="Brown A."/>
            <person name="Cahill P."/>
            <person name="Channer S."/>
            <person name="Cheshatsang Y."/>
            <person name="Chuda L."/>
            <person name="Citroen M."/>
            <person name="Collymore A."/>
            <person name="Cooke P."/>
            <person name="Costello M."/>
            <person name="D'Aco K."/>
            <person name="Daza R."/>
            <person name="De Haan G."/>
            <person name="DeGray S."/>
            <person name="DeMaso C."/>
            <person name="Dhargay N."/>
            <person name="Dooley K."/>
            <person name="Dooley E."/>
            <person name="Doricent M."/>
            <person name="Dorje P."/>
            <person name="Dorjee K."/>
            <person name="Dupes A."/>
            <person name="Elong R."/>
            <person name="Falk J."/>
            <person name="Farina A."/>
            <person name="Faro S."/>
            <person name="Ferguson D."/>
            <person name="Fisher S."/>
            <person name="Foley C.D."/>
            <person name="Franke A."/>
            <person name="Friedrich D."/>
            <person name="Gadbois L."/>
            <person name="Gearin G."/>
            <person name="Gearin C.R."/>
            <person name="Giannoukos G."/>
            <person name="Goode T."/>
            <person name="Graham J."/>
            <person name="Grandbois E."/>
            <person name="Grewal S."/>
            <person name="Gyaltsen K."/>
            <person name="Hafez N."/>
            <person name="Hagos B."/>
            <person name="Hall J."/>
            <person name="Henson C."/>
            <person name="Hollinger A."/>
            <person name="Honan T."/>
            <person name="Huard M.D."/>
            <person name="Hughes L."/>
            <person name="Hurhula B."/>
            <person name="Husby M.E."/>
            <person name="Kamat A."/>
            <person name="Kanga B."/>
            <person name="Kashin S."/>
            <person name="Khazanovich D."/>
            <person name="Kisner P."/>
            <person name="Lance K."/>
            <person name="Lara M."/>
            <person name="Lee W."/>
            <person name="Lennon N."/>
            <person name="Letendre F."/>
            <person name="LeVine R."/>
            <person name="Lipovsky A."/>
            <person name="Liu X."/>
            <person name="Liu J."/>
            <person name="Liu S."/>
            <person name="Lokyitsang T."/>
            <person name="Lokyitsang Y."/>
            <person name="Lubonja R."/>
            <person name="Lui A."/>
            <person name="MacDonald P."/>
            <person name="Magnisalis V."/>
            <person name="Maru K."/>
            <person name="Matthews C."/>
            <person name="McCusker W."/>
            <person name="McDonough S."/>
            <person name="Mehta T."/>
            <person name="Meldrim J."/>
            <person name="Meneus L."/>
            <person name="Mihai O."/>
            <person name="Mihalev A."/>
            <person name="Mihova T."/>
            <person name="Mittelman R."/>
            <person name="Mlenga V."/>
            <person name="Montmayeur A."/>
            <person name="Mulrain L."/>
            <person name="Navidi A."/>
            <person name="Naylor J."/>
            <person name="Negash T."/>
            <person name="Nguyen T."/>
            <person name="Nguyen N."/>
            <person name="Nicol R."/>
            <person name="Norbu C."/>
            <person name="Norbu N."/>
            <person name="Novod N."/>
            <person name="O'Neill B."/>
            <person name="Osman S."/>
            <person name="Markiewicz E."/>
            <person name="Oyono O.L."/>
            <person name="Patti C."/>
            <person name="Phunkhang P."/>
            <person name="Pierre F."/>
            <person name="Priest M."/>
            <person name="Raghuraman S."/>
            <person name="Rege F."/>
            <person name="Reyes R."/>
            <person name="Rise C."/>
            <person name="Rogov P."/>
            <person name="Ross K."/>
            <person name="Ryan E."/>
            <person name="Settipalli S."/>
            <person name="Shea T."/>
            <person name="Sherpa N."/>
            <person name="Shi L."/>
            <person name="Shih D."/>
            <person name="Sparrow T."/>
            <person name="Spaulding J."/>
            <person name="Stalker J."/>
            <person name="Stange-Thomann N."/>
            <person name="Stavropoulos S."/>
            <person name="Stone C."/>
            <person name="Strader C."/>
            <person name="Tesfaye S."/>
            <person name="Thomson T."/>
            <person name="Thoulutsang Y."/>
            <person name="Thoulutsang D."/>
            <person name="Topham K."/>
            <person name="Topping I."/>
            <person name="Tsamla T."/>
            <person name="Vassiliev H."/>
            <person name="Vo A."/>
            <person name="Wangchuk T."/>
            <person name="Wangdi T."/>
            <person name="Weiand M."/>
            <person name="Wilkinson J."/>
            <person name="Wilson A."/>
            <person name="Yadav S."/>
            <person name="Young G."/>
            <person name="Yu Q."/>
            <person name="Zembek L."/>
            <person name="Zhong D."/>
            <person name="Zimmer A."/>
            <person name="Zwirko Z."/>
            <person name="Jaffe D.B."/>
            <person name="Alvarez P."/>
            <person name="Brockman W."/>
            <person name="Butler J."/>
            <person name="Chin C."/>
            <person name="Gnerre S."/>
            <person name="Grabherr M."/>
            <person name="Kleber M."/>
            <person name="Mauceli E."/>
            <person name="MacCallum I."/>
        </authorList>
    </citation>
    <scope>NUCLEOTIDE SEQUENCE [LARGE SCALE GENOMIC DNA]</scope>
    <source>
        <strain evidence="8">Tucson 14030-0811.24</strain>
    </source>
</reference>
<keyword evidence="4" id="KW-0539">Nucleus</keyword>
<keyword evidence="2" id="KW-0805">Transcription regulation</keyword>
<dbReference type="GO" id="GO:0005524">
    <property type="term" value="F:ATP binding"/>
    <property type="evidence" value="ECO:0007669"/>
    <property type="project" value="InterPro"/>
</dbReference>
<gene>
    <name evidence="7" type="primary">Dwil\GK19815</name>
    <name evidence="7" type="ORF">Dwil_GK19815</name>
</gene>
<dbReference type="PANTHER" id="PTHR11950">
    <property type="entry name" value="RUNT RELATED"/>
    <property type="match status" value="1"/>
</dbReference>
<dbReference type="PROSITE" id="PS51062">
    <property type="entry name" value="RUNT"/>
    <property type="match status" value="1"/>
</dbReference>
<dbReference type="InParanoid" id="B4MSX3"/>
<dbReference type="AlphaFoldDB" id="B4MSX3"/>
<dbReference type="FunCoup" id="B4MSX3">
    <property type="interactions" value="85"/>
</dbReference>
<dbReference type="GO" id="GO:0007377">
    <property type="term" value="P:germ-band extension"/>
    <property type="evidence" value="ECO:0007669"/>
    <property type="project" value="EnsemblMetazoa"/>
</dbReference>
<dbReference type="SUPFAM" id="SSF49417">
    <property type="entry name" value="p53-like transcription factors"/>
    <property type="match status" value="1"/>
</dbReference>
<feature type="domain" description="Runt" evidence="6">
    <location>
        <begin position="134"/>
        <end position="262"/>
    </location>
</feature>
<dbReference type="GO" id="GO:0005634">
    <property type="term" value="C:nucleus"/>
    <property type="evidence" value="ECO:0007669"/>
    <property type="project" value="UniProtKB-SubCell"/>
</dbReference>
<feature type="region of interest" description="Disordered" evidence="5">
    <location>
        <begin position="58"/>
        <end position="126"/>
    </location>
</feature>
<keyword evidence="3" id="KW-0804">Transcription</keyword>
<dbReference type="GO" id="GO:0048592">
    <property type="term" value="P:eye morphogenesis"/>
    <property type="evidence" value="ECO:0007669"/>
    <property type="project" value="EnsemblMetazoa"/>
</dbReference>
<dbReference type="InterPro" id="IPR013524">
    <property type="entry name" value="Runt_dom"/>
</dbReference>
<dbReference type="HOGENOM" id="CLU_041058_1_0_1"/>
<evidence type="ECO:0000313" key="7">
    <source>
        <dbReference type="EMBL" id="EDW75212.2"/>
    </source>
</evidence>
<dbReference type="GO" id="GO:0001709">
    <property type="term" value="P:cell fate determination"/>
    <property type="evidence" value="ECO:0007669"/>
    <property type="project" value="UniProtKB-ARBA"/>
</dbReference>
<dbReference type="GO" id="GO:0003006">
    <property type="term" value="P:developmental process involved in reproduction"/>
    <property type="evidence" value="ECO:0007669"/>
    <property type="project" value="UniProtKB-ARBA"/>
</dbReference>
<dbReference type="InterPro" id="IPR000040">
    <property type="entry name" value="AML1_Runt"/>
</dbReference>
<feature type="compositionally biased region" description="Polar residues" evidence="5">
    <location>
        <begin position="350"/>
        <end position="369"/>
    </location>
</feature>
<evidence type="ECO:0000256" key="2">
    <source>
        <dbReference type="ARBA" id="ARBA00023015"/>
    </source>
</evidence>
<feature type="compositionally biased region" description="Low complexity" evidence="5">
    <location>
        <begin position="58"/>
        <end position="121"/>
    </location>
</feature>
<dbReference type="GO" id="GO:0000981">
    <property type="term" value="F:DNA-binding transcription factor activity, RNA polymerase II-specific"/>
    <property type="evidence" value="ECO:0007669"/>
    <property type="project" value="TreeGrafter"/>
</dbReference>
<evidence type="ECO:0000259" key="6">
    <source>
        <dbReference type="PROSITE" id="PS51062"/>
    </source>
</evidence>
<dbReference type="SMR" id="B4MSX3"/>
<feature type="region of interest" description="Disordered" evidence="5">
    <location>
        <begin position="437"/>
        <end position="458"/>
    </location>
</feature>
<dbReference type="STRING" id="7260.B4MSX3"/>
<evidence type="ECO:0000256" key="1">
    <source>
        <dbReference type="ARBA" id="ARBA00004123"/>
    </source>
</evidence>
<evidence type="ECO:0000256" key="5">
    <source>
        <dbReference type="SAM" id="MobiDB-lite"/>
    </source>
</evidence>
<dbReference type="eggNOG" id="KOG3982">
    <property type="taxonomic scope" value="Eukaryota"/>
</dbReference>
<evidence type="ECO:0000256" key="4">
    <source>
        <dbReference type="ARBA" id="ARBA00023242"/>
    </source>
</evidence>
<dbReference type="GO" id="GO:0007411">
    <property type="term" value="P:axon guidance"/>
    <property type="evidence" value="ECO:0007669"/>
    <property type="project" value="EnsemblMetazoa"/>
</dbReference>
<dbReference type="OrthoDB" id="10029800at2759"/>
<dbReference type="GO" id="GO:0000978">
    <property type="term" value="F:RNA polymerase II cis-regulatory region sequence-specific DNA binding"/>
    <property type="evidence" value="ECO:0007669"/>
    <property type="project" value="TreeGrafter"/>
</dbReference>
<protein>
    <recommendedName>
        <fullName evidence="6">Runt domain-containing protein</fullName>
    </recommendedName>
</protein>
<keyword evidence="8" id="KW-1185">Reference proteome</keyword>
<proteinExistence type="predicted"/>
<dbReference type="GO" id="GO:0045892">
    <property type="term" value="P:negative regulation of DNA-templated transcription"/>
    <property type="evidence" value="ECO:0007669"/>
    <property type="project" value="EnsemblMetazoa"/>
</dbReference>
<evidence type="ECO:0000313" key="8">
    <source>
        <dbReference type="Proteomes" id="UP000007798"/>
    </source>
</evidence>